<dbReference type="Proteomes" id="UP000019763">
    <property type="component" value="Unassembled WGS sequence"/>
</dbReference>
<feature type="compositionally biased region" description="Basic and acidic residues" evidence="1">
    <location>
        <begin position="97"/>
        <end position="127"/>
    </location>
</feature>
<gene>
    <name evidence="2" type="ORF">GNI_076380</name>
</gene>
<accession>A0A023B6T8</accession>
<evidence type="ECO:0000313" key="3">
    <source>
        <dbReference type="Proteomes" id="UP000019763"/>
    </source>
</evidence>
<dbReference type="AlphaFoldDB" id="A0A023B6T8"/>
<comment type="caution">
    <text evidence="2">The sequence shown here is derived from an EMBL/GenBank/DDBJ whole genome shotgun (WGS) entry which is preliminary data.</text>
</comment>
<name>A0A023B6T8_GRENI</name>
<dbReference type="RefSeq" id="XP_011130500.1">
    <property type="nucleotide sequence ID" value="XM_011132198.1"/>
</dbReference>
<sequence>MLYYREGGEGAGRVLDRALESSEDELVWTPMQGGSPQLLTLARSFQAGTGVVRVQVDPRFWRPARHLISPAKEELRGYCELWMQQPQLERGGGRGSSETRRTVGRHERRMSELREPDMTREMARDLARGSLKPSSLQAPVLAPSSLRPQTPLNPGLKGAMLEALGELTPGYLREVDVDLVLHGWLLQPFVMQPLLQGMVMGRGNPHGAPDAGPPSFYIGWGGGTAPRGSLRSPATGTRTTVLFVSDCYDRIPSPRAYQQCLLVLCQSAVEALLTGLSSVCYFCLCSREFVQFGIAQRRPSPKALTVAPITRKLDWRSLKDRKRMAEMSIGICYWVRNKIKLP</sequence>
<protein>
    <submittedName>
        <fullName evidence="2">Uncharacterized protein</fullName>
    </submittedName>
</protein>
<organism evidence="2 3">
    <name type="scientific">Gregarina niphandrodes</name>
    <name type="common">Septate eugregarine</name>
    <dbReference type="NCBI Taxonomy" id="110365"/>
    <lineage>
        <taxon>Eukaryota</taxon>
        <taxon>Sar</taxon>
        <taxon>Alveolata</taxon>
        <taxon>Apicomplexa</taxon>
        <taxon>Conoidasida</taxon>
        <taxon>Gregarinasina</taxon>
        <taxon>Eugregarinorida</taxon>
        <taxon>Gregarinidae</taxon>
        <taxon>Gregarina</taxon>
    </lineage>
</organism>
<feature type="region of interest" description="Disordered" evidence="1">
    <location>
        <begin position="88"/>
        <end position="151"/>
    </location>
</feature>
<evidence type="ECO:0000256" key="1">
    <source>
        <dbReference type="SAM" id="MobiDB-lite"/>
    </source>
</evidence>
<dbReference type="VEuPathDB" id="CryptoDB:GNI_076380"/>
<evidence type="ECO:0000313" key="2">
    <source>
        <dbReference type="EMBL" id="EZG66757.1"/>
    </source>
</evidence>
<dbReference type="GeneID" id="22912786"/>
<dbReference type="EMBL" id="AFNH02000572">
    <property type="protein sequence ID" value="EZG66757.1"/>
    <property type="molecule type" value="Genomic_DNA"/>
</dbReference>
<reference evidence="2" key="1">
    <citation type="submission" date="2013-12" db="EMBL/GenBank/DDBJ databases">
        <authorList>
            <person name="Omoto C.K."/>
            <person name="Sibley D."/>
            <person name="Venepally P."/>
            <person name="Hadjithomas M."/>
            <person name="Karamycheva S."/>
            <person name="Brunk B."/>
            <person name="Roos D."/>
            <person name="Caler E."/>
            <person name="Lorenzi H."/>
        </authorList>
    </citation>
    <scope>NUCLEOTIDE SEQUENCE</scope>
</reference>
<keyword evidence="3" id="KW-1185">Reference proteome</keyword>
<proteinExistence type="predicted"/>